<dbReference type="EMBL" id="VSSQ01069612">
    <property type="protein sequence ID" value="MPN21600.1"/>
    <property type="molecule type" value="Genomic_DNA"/>
</dbReference>
<name>A0A645G6K4_9ZZZZ</name>
<comment type="caution">
    <text evidence="1">The sequence shown here is derived from an EMBL/GenBank/DDBJ whole genome shotgun (WGS) entry which is preliminary data.</text>
</comment>
<protein>
    <submittedName>
        <fullName evidence="1">Uncharacterized protein</fullName>
    </submittedName>
</protein>
<dbReference type="AlphaFoldDB" id="A0A645G6K4"/>
<evidence type="ECO:0000313" key="1">
    <source>
        <dbReference type="EMBL" id="MPN21600.1"/>
    </source>
</evidence>
<accession>A0A645G6K4</accession>
<gene>
    <name evidence="1" type="ORF">SDC9_168980</name>
</gene>
<sequence>MAGGVELAGNQPGSQAPKRGAHLVAAGGEPLAHHADNPGGHAGERGGQLDKVGAAEKTAAFLGLVLPGDAEEVERIHIPQANALELLLNRGGNGLRVLHLPVGGDDDPVFLCLLDIARQIFPVHGEINHSKIPPDRNIKYAIYCILQEYQITASKSTAGHAGRRLFSPAAAFIKCRTVESQFSCIARSASGPSRRPERQSCGRARRCFCPRRAGCSKTGAPPDGHGTAGYG</sequence>
<reference evidence="1" key="1">
    <citation type="submission" date="2019-08" db="EMBL/GenBank/DDBJ databases">
        <authorList>
            <person name="Kucharzyk K."/>
            <person name="Murdoch R.W."/>
            <person name="Higgins S."/>
            <person name="Loffler F."/>
        </authorList>
    </citation>
    <scope>NUCLEOTIDE SEQUENCE</scope>
</reference>
<organism evidence="1">
    <name type="scientific">bioreactor metagenome</name>
    <dbReference type="NCBI Taxonomy" id="1076179"/>
    <lineage>
        <taxon>unclassified sequences</taxon>
        <taxon>metagenomes</taxon>
        <taxon>ecological metagenomes</taxon>
    </lineage>
</organism>
<proteinExistence type="predicted"/>